<dbReference type="PANTHER" id="PTHR43547">
    <property type="entry name" value="TWO-COMPONENT HISTIDINE KINASE"/>
    <property type="match status" value="1"/>
</dbReference>
<dbReference type="PANTHER" id="PTHR43547:SF2">
    <property type="entry name" value="HYBRID SIGNAL TRANSDUCTION HISTIDINE KINASE C"/>
    <property type="match status" value="1"/>
</dbReference>
<gene>
    <name evidence="10" type="ORF">C7S18_18115</name>
</gene>
<accession>A0A2P1PVU8</accession>
<dbReference type="GO" id="GO:0000155">
    <property type="term" value="F:phosphorelay sensor kinase activity"/>
    <property type="evidence" value="ECO:0007669"/>
    <property type="project" value="InterPro"/>
</dbReference>
<evidence type="ECO:0000256" key="6">
    <source>
        <dbReference type="PROSITE-ProRule" id="PRU00169"/>
    </source>
</evidence>
<dbReference type="Gene3D" id="2.60.40.10">
    <property type="entry name" value="Immunoglobulins"/>
    <property type="match status" value="1"/>
</dbReference>
<dbReference type="Gene3D" id="3.30.565.10">
    <property type="entry name" value="Histidine kinase-like ATPase, C-terminal domain"/>
    <property type="match status" value="1"/>
</dbReference>
<evidence type="ECO:0000313" key="11">
    <source>
        <dbReference type="Proteomes" id="UP000241074"/>
    </source>
</evidence>
<sequence>MARMSFFRNLGCGIGWWAADRRELTGTTKHDGVRGDSPSTGARPYSWLRAFAGLCLMLVAVTVFAAAEPRFRRFGIEDGLPAGWVTEMTEDRDGYLWLATRDGLARYDGVNFKRYQFDPRNPDGIPCADVQTVFQTSQGRILVGCSDTGLAELVDAESGRFRRFATEAKVIGLDDWSVFTIDEDAKGQVWLGTYYEGVIRFDPSSGALSRLSDLQTLPESLHHAVVIELLIHDGLLHAGTSAGLWIIAPGTRVLTETPLFAADTVSSLMHDGDAVLVAASLHVHRVVVADAAVRSEPLPIAIPNYVDGLARDRQGILWIATLAGVIEAPPTGPTRLVASRRAVTSSLPDNKLTDALIDREGGLWLSTSGAGIAYLRPDWQRFEIFENDPLDPGSLPSDRMQAVAICPDGSQFAISLAGDLVRLDPSLVRIGRLPLTAVTALHCDRQGQLWVGADTGLQQVDQSGTVRRRFSTADGLPPGRVGLIADGANGDIWLATTASGVARLQADGAVLTLQTREQGIVVPSFEQLLLAPDQRMWLADGQGLRVFDPACACLRGVEGILHRVETFAFIDRTRLLAFSAGELIELEIVDATHLRERRRLGAADGLPPTAAASLLPVAKERFWLTTARGLYDIDLHRGRALQIAPHLGSALQFGLRPTAQVRDGVFLDATLSGVMRTRTVSSGLQLPAPVLRLQAATVEHDDGSRSQWPAGGVWSLAHDDRNLQVSARLLSLLEASGNRYWYWLEGSESGYGQASDHPFREFARLPPGDYRLHVRAENSVGMPASVELIQNLIVRPPWWRTWVAYAGYAVLVIALVLLILKAYQRQLKARHHLQMQAMRAELAAKADQAKTEFLADIGHEIRTPMSGVLGMADLLLGESLTDTQNRWVQTIKRSGQYMLSLINDLLDLSRIEAGQLLLTPTPVRLAELLHDVAQMEASLLAAKQQTLQIDCPPTLELQVDGKRLRQILINLLGNACKFTPHGGAIRIVVTVSDTEIEIAVHDQGPGLSADERARLFARFAQTDLGRSQGGSGLGLAICQRLVHAMAGTINLVSEPGQGSTFVVQLPGSMRLPEAVGSTPEARDRPSAGLEGLQVLVVEDDPVLAEILLKLIARLGVHARLAPQALSALAELATAPVDVVLSDLDLPGVDGLALAGMIRQQFPSVRLVAMTARVDSEAATAALAAGFQKFARKPLDPDALRDLLSP</sequence>
<proteinExistence type="predicted"/>
<evidence type="ECO:0000313" key="10">
    <source>
        <dbReference type="EMBL" id="AVP98971.1"/>
    </source>
</evidence>
<evidence type="ECO:0000256" key="7">
    <source>
        <dbReference type="SAM" id="Phobius"/>
    </source>
</evidence>
<dbReference type="InterPro" id="IPR015943">
    <property type="entry name" value="WD40/YVTN_repeat-like_dom_sf"/>
</dbReference>
<dbReference type="InterPro" id="IPR003661">
    <property type="entry name" value="HisK_dim/P_dom"/>
</dbReference>
<dbReference type="GO" id="GO:0005886">
    <property type="term" value="C:plasma membrane"/>
    <property type="evidence" value="ECO:0007669"/>
    <property type="project" value="UniProtKB-ARBA"/>
</dbReference>
<protein>
    <recommendedName>
        <fullName evidence="2">histidine kinase</fullName>
        <ecNumber evidence="2">2.7.13.3</ecNumber>
    </recommendedName>
</protein>
<evidence type="ECO:0000256" key="5">
    <source>
        <dbReference type="ARBA" id="ARBA00022777"/>
    </source>
</evidence>
<dbReference type="SMART" id="SM00387">
    <property type="entry name" value="HATPase_c"/>
    <property type="match status" value="1"/>
</dbReference>
<dbReference type="RefSeq" id="WP_106892890.1">
    <property type="nucleotide sequence ID" value="NZ_CP027860.1"/>
</dbReference>
<organism evidence="10 11">
    <name type="scientific">Ahniella affigens</name>
    <dbReference type="NCBI Taxonomy" id="2021234"/>
    <lineage>
        <taxon>Bacteria</taxon>
        <taxon>Pseudomonadati</taxon>
        <taxon>Pseudomonadota</taxon>
        <taxon>Gammaproteobacteria</taxon>
        <taxon>Lysobacterales</taxon>
        <taxon>Rhodanobacteraceae</taxon>
        <taxon>Ahniella</taxon>
    </lineage>
</organism>
<dbReference type="EMBL" id="CP027860">
    <property type="protein sequence ID" value="AVP98971.1"/>
    <property type="molecule type" value="Genomic_DNA"/>
</dbReference>
<reference evidence="10 11" key="1">
    <citation type="submission" date="2018-03" db="EMBL/GenBank/DDBJ databases">
        <title>Ahniella affigens gen. nov., sp. nov., a gammaproteobacterium isolated from sandy soil near a stream.</title>
        <authorList>
            <person name="Ko Y."/>
            <person name="Kim J.-H."/>
        </authorList>
    </citation>
    <scope>NUCLEOTIDE SEQUENCE [LARGE SCALE GENOMIC DNA]</scope>
    <source>
        <strain evidence="10 11">D13</strain>
    </source>
</reference>
<dbReference type="Gene3D" id="3.40.50.2300">
    <property type="match status" value="1"/>
</dbReference>
<dbReference type="CDD" id="cd00082">
    <property type="entry name" value="HisKA"/>
    <property type="match status" value="1"/>
</dbReference>
<evidence type="ECO:0000256" key="2">
    <source>
        <dbReference type="ARBA" id="ARBA00012438"/>
    </source>
</evidence>
<dbReference type="PRINTS" id="PR00344">
    <property type="entry name" value="BCTRLSENSOR"/>
</dbReference>
<dbReference type="CDD" id="cd16922">
    <property type="entry name" value="HATPase_EvgS-ArcB-TorS-like"/>
    <property type="match status" value="1"/>
</dbReference>
<dbReference type="CDD" id="cd17546">
    <property type="entry name" value="REC_hyHK_CKI1_RcsC-like"/>
    <property type="match status" value="1"/>
</dbReference>
<keyword evidence="3 6" id="KW-0597">Phosphoprotein</keyword>
<dbReference type="SUPFAM" id="SSF55874">
    <property type="entry name" value="ATPase domain of HSP90 chaperone/DNA topoisomerase II/histidine kinase"/>
    <property type="match status" value="1"/>
</dbReference>
<dbReference type="SUPFAM" id="SSF47384">
    <property type="entry name" value="Homodimeric domain of signal transducing histidine kinase"/>
    <property type="match status" value="1"/>
</dbReference>
<keyword evidence="7" id="KW-0472">Membrane</keyword>
<evidence type="ECO:0000256" key="4">
    <source>
        <dbReference type="ARBA" id="ARBA00022679"/>
    </source>
</evidence>
<feature type="transmembrane region" description="Helical" evidence="7">
    <location>
        <begin position="802"/>
        <end position="820"/>
    </location>
</feature>
<dbReference type="Pfam" id="PF00512">
    <property type="entry name" value="HisKA"/>
    <property type="match status" value="1"/>
</dbReference>
<keyword evidence="11" id="KW-1185">Reference proteome</keyword>
<dbReference type="Pfam" id="PF02518">
    <property type="entry name" value="HATPase_c"/>
    <property type="match status" value="1"/>
</dbReference>
<dbReference type="InterPro" id="IPR036097">
    <property type="entry name" value="HisK_dim/P_sf"/>
</dbReference>
<evidence type="ECO:0000259" key="9">
    <source>
        <dbReference type="PROSITE" id="PS50110"/>
    </source>
</evidence>
<dbReference type="InterPro" id="IPR011006">
    <property type="entry name" value="CheY-like_superfamily"/>
</dbReference>
<dbReference type="AlphaFoldDB" id="A0A2P1PVU8"/>
<dbReference type="InterPro" id="IPR001789">
    <property type="entry name" value="Sig_transdc_resp-reg_receiver"/>
</dbReference>
<keyword evidence="7" id="KW-0812">Transmembrane</keyword>
<dbReference type="Pfam" id="PF07494">
    <property type="entry name" value="Reg_prop"/>
    <property type="match status" value="1"/>
</dbReference>
<dbReference type="InterPro" id="IPR011110">
    <property type="entry name" value="Reg_prop"/>
</dbReference>
<dbReference type="FunFam" id="3.30.565.10:FF:000006">
    <property type="entry name" value="Sensor histidine kinase WalK"/>
    <property type="match status" value="1"/>
</dbReference>
<dbReference type="InterPro" id="IPR005467">
    <property type="entry name" value="His_kinase_dom"/>
</dbReference>
<evidence type="ECO:0000256" key="1">
    <source>
        <dbReference type="ARBA" id="ARBA00000085"/>
    </source>
</evidence>
<feature type="domain" description="Histidine kinase" evidence="8">
    <location>
        <begin position="856"/>
        <end position="1069"/>
    </location>
</feature>
<dbReference type="OrthoDB" id="176203at2"/>
<dbReference type="Proteomes" id="UP000241074">
    <property type="component" value="Chromosome"/>
</dbReference>
<evidence type="ECO:0000256" key="3">
    <source>
        <dbReference type="ARBA" id="ARBA00022553"/>
    </source>
</evidence>
<dbReference type="InterPro" id="IPR036890">
    <property type="entry name" value="HATPase_C_sf"/>
</dbReference>
<evidence type="ECO:0000259" key="8">
    <source>
        <dbReference type="PROSITE" id="PS50109"/>
    </source>
</evidence>
<comment type="catalytic activity">
    <reaction evidence="1">
        <text>ATP + protein L-histidine = ADP + protein N-phospho-L-histidine.</text>
        <dbReference type="EC" id="2.7.13.3"/>
    </reaction>
</comment>
<name>A0A2P1PVU8_9GAMM</name>
<dbReference type="Gene3D" id="1.10.287.130">
    <property type="match status" value="1"/>
</dbReference>
<dbReference type="SUPFAM" id="SSF63829">
    <property type="entry name" value="Calcium-dependent phosphotriesterase"/>
    <property type="match status" value="2"/>
</dbReference>
<dbReference type="InterPro" id="IPR013783">
    <property type="entry name" value="Ig-like_fold"/>
</dbReference>
<dbReference type="InterPro" id="IPR003594">
    <property type="entry name" value="HATPase_dom"/>
</dbReference>
<dbReference type="SMART" id="SM00448">
    <property type="entry name" value="REC"/>
    <property type="match status" value="1"/>
</dbReference>
<dbReference type="InterPro" id="IPR004358">
    <property type="entry name" value="Sig_transdc_His_kin-like_C"/>
</dbReference>
<dbReference type="PROSITE" id="PS50109">
    <property type="entry name" value="HIS_KIN"/>
    <property type="match status" value="1"/>
</dbReference>
<feature type="modified residue" description="4-aspartylphosphate" evidence="6">
    <location>
        <position position="1142"/>
    </location>
</feature>
<dbReference type="PROSITE" id="PS50110">
    <property type="entry name" value="RESPONSE_REGULATORY"/>
    <property type="match status" value="1"/>
</dbReference>
<dbReference type="Pfam" id="PF00072">
    <property type="entry name" value="Response_reg"/>
    <property type="match status" value="1"/>
</dbReference>
<dbReference type="KEGG" id="xba:C7S18_18115"/>
<reference evidence="10 11" key="2">
    <citation type="submission" date="2018-03" db="EMBL/GenBank/DDBJ databases">
        <authorList>
            <person name="Keele B.F."/>
        </authorList>
    </citation>
    <scope>NUCLEOTIDE SEQUENCE [LARGE SCALE GENOMIC DNA]</scope>
    <source>
        <strain evidence="10 11">D13</strain>
    </source>
</reference>
<dbReference type="Gene3D" id="2.130.10.10">
    <property type="entry name" value="YVTN repeat-like/Quinoprotein amine dehydrogenase"/>
    <property type="match status" value="2"/>
</dbReference>
<keyword evidence="5" id="KW-0418">Kinase</keyword>
<keyword evidence="4" id="KW-0808">Transferase</keyword>
<dbReference type="EC" id="2.7.13.3" evidence="2"/>
<keyword evidence="7" id="KW-1133">Transmembrane helix</keyword>
<feature type="domain" description="Response regulatory" evidence="9">
    <location>
        <begin position="1093"/>
        <end position="1205"/>
    </location>
</feature>
<feature type="transmembrane region" description="Helical" evidence="7">
    <location>
        <begin position="47"/>
        <end position="67"/>
    </location>
</feature>
<dbReference type="SMART" id="SM00388">
    <property type="entry name" value="HisKA"/>
    <property type="match status" value="1"/>
</dbReference>
<dbReference type="SUPFAM" id="SSF52172">
    <property type="entry name" value="CheY-like"/>
    <property type="match status" value="1"/>
</dbReference>